<dbReference type="InterPro" id="IPR033705">
    <property type="entry name" value="Anticodon_Ia_Val"/>
</dbReference>
<evidence type="ECO:0000256" key="3">
    <source>
        <dbReference type="ARBA" id="ARBA00022598"/>
    </source>
</evidence>
<sequence>MPFLLSTLDRYVPIGVFRCRYEPVADSIHLGTPDRSSPRAPCRGATSPPPVRRCRLNPRCRTARRLVLKSRLIAVTAYSMDPIEDQDLERKLKKEQKAKLKEEKKLKAAQKAEAAKLQAQRSSDGAKKSERKQRKRDVEEENPEDFMDPVTLVLPPPNVTGALHIGHGLTAAIQVWKWKNEYGGTILNQERRLGASLDWSREITPAHDPNDFEVGKRHNLDFINIFTDEGKININGGADFEGMPRFAARVAVIEALQAKVYLHPMIRDAHGQKMSKSKGNVVDPLEVINGISLEGLHKRLEASNLDQNELERAKMDQIKDFPNGIPECGADALRFALVSYTAQSDKINLDVLRVVGYRQWCNKLWNAIRFAMTKLGDNYAPPKMLVVESMPSICQWILSVLNKAVAKTISSFESYKFSEATTAVYSWWQFQLCDVFIEAIKPYFMGSSQFESARKAARDTLWVCLDTGLRLLHPLMPFVTEELWQRLPQAEGTCRKESIMISEYPSVVEAWTNERIESDMEIVNGAVRKLRSLRPQSDKSERYPALALCRGHDVSNSIKAYELEILTLATVSSLKILTEDDSVPAGCAVDVVNENLSVYLQLQGTLNAEAEWEKLRKRREEAQKKHDLLSQEMNSLGYKEKAPLTIQEEQMKKLNSYLEELKIIDEAEQDLKRRIQGI</sequence>
<comment type="similarity">
    <text evidence="1 9">Belongs to the class-I aminoacyl-tRNA synthetase family.</text>
</comment>
<evidence type="ECO:0000256" key="4">
    <source>
        <dbReference type="ARBA" id="ARBA00022741"/>
    </source>
</evidence>
<dbReference type="InterPro" id="IPR001412">
    <property type="entry name" value="aa-tRNA-synth_I_CS"/>
</dbReference>
<evidence type="ECO:0000259" key="12">
    <source>
        <dbReference type="Pfam" id="PF00133"/>
    </source>
</evidence>
<dbReference type="Pfam" id="PF00133">
    <property type="entry name" value="tRNA-synt_1"/>
    <property type="match status" value="1"/>
</dbReference>
<feature type="domain" description="Methionyl/Valyl/Leucyl/Isoleucyl-tRNA synthetase anticodon-binding" evidence="13">
    <location>
        <begin position="395"/>
        <end position="535"/>
    </location>
</feature>
<reference evidence="14" key="1">
    <citation type="submission" date="2022-05" db="EMBL/GenBank/DDBJ databases">
        <title>The Musa troglodytarum L. genome provides insights into the mechanism of non-climacteric behaviour and enrichment of carotenoids.</title>
        <authorList>
            <person name="Wang J."/>
        </authorList>
    </citation>
    <scope>NUCLEOTIDE SEQUENCE</scope>
    <source>
        <tissue evidence="14">Leaf</tissue>
    </source>
</reference>
<dbReference type="InterPro" id="IPR013155">
    <property type="entry name" value="M/V/L/I-tRNA-synth_anticd-bd"/>
</dbReference>
<dbReference type="FunFam" id="1.10.730.10:FF:000009">
    <property type="entry name" value="Valine--tRNA ligase, mitochondrial"/>
    <property type="match status" value="1"/>
</dbReference>
<dbReference type="EMBL" id="CP097507">
    <property type="protein sequence ID" value="URE01872.1"/>
    <property type="molecule type" value="Genomic_DNA"/>
</dbReference>
<proteinExistence type="inferred from homology"/>
<evidence type="ECO:0000256" key="10">
    <source>
        <dbReference type="SAM" id="Coils"/>
    </source>
</evidence>
<dbReference type="Gene3D" id="3.40.50.620">
    <property type="entry name" value="HUPs"/>
    <property type="match status" value="2"/>
</dbReference>
<gene>
    <name evidence="14" type="ORF">MUK42_20261</name>
</gene>
<dbReference type="Proteomes" id="UP001055439">
    <property type="component" value="Chromosome 5"/>
</dbReference>
<dbReference type="GO" id="GO:0004832">
    <property type="term" value="F:valine-tRNA ligase activity"/>
    <property type="evidence" value="ECO:0007669"/>
    <property type="project" value="UniProtKB-EC"/>
</dbReference>
<evidence type="ECO:0000256" key="2">
    <source>
        <dbReference type="ARBA" id="ARBA00013169"/>
    </source>
</evidence>
<dbReference type="PANTHER" id="PTHR11946">
    <property type="entry name" value="VALYL-TRNA SYNTHETASES"/>
    <property type="match status" value="1"/>
</dbReference>
<feature type="coiled-coil region" evidence="10">
    <location>
        <begin position="605"/>
        <end position="674"/>
    </location>
</feature>
<dbReference type="SUPFAM" id="SSF52374">
    <property type="entry name" value="Nucleotidylyl transferase"/>
    <property type="match status" value="1"/>
</dbReference>
<evidence type="ECO:0000256" key="7">
    <source>
        <dbReference type="ARBA" id="ARBA00023146"/>
    </source>
</evidence>
<evidence type="ECO:0000256" key="5">
    <source>
        <dbReference type="ARBA" id="ARBA00022840"/>
    </source>
</evidence>
<dbReference type="PANTHER" id="PTHR11946:SF109">
    <property type="entry name" value="VALINE--TRNA LIGASE"/>
    <property type="match status" value="1"/>
</dbReference>
<keyword evidence="6 9" id="KW-0648">Protein biosynthesis</keyword>
<keyword evidence="7 9" id="KW-0030">Aminoacyl-tRNA synthetase</keyword>
<evidence type="ECO:0000256" key="6">
    <source>
        <dbReference type="ARBA" id="ARBA00022917"/>
    </source>
</evidence>
<dbReference type="GO" id="GO:0048608">
    <property type="term" value="P:reproductive structure development"/>
    <property type="evidence" value="ECO:0007669"/>
    <property type="project" value="UniProtKB-ARBA"/>
</dbReference>
<dbReference type="GO" id="GO:0005524">
    <property type="term" value="F:ATP binding"/>
    <property type="evidence" value="ECO:0007669"/>
    <property type="project" value="UniProtKB-KW"/>
</dbReference>
<keyword evidence="3 9" id="KW-0436">Ligase</keyword>
<feature type="region of interest" description="Disordered" evidence="11">
    <location>
        <begin position="103"/>
        <end position="151"/>
    </location>
</feature>
<feature type="region of interest" description="Disordered" evidence="11">
    <location>
        <begin position="29"/>
        <end position="53"/>
    </location>
</feature>
<dbReference type="GO" id="GO:0009791">
    <property type="term" value="P:post-embryonic development"/>
    <property type="evidence" value="ECO:0007669"/>
    <property type="project" value="UniProtKB-ARBA"/>
</dbReference>
<evidence type="ECO:0000256" key="8">
    <source>
        <dbReference type="ARBA" id="ARBA00029936"/>
    </source>
</evidence>
<dbReference type="GO" id="GO:0006438">
    <property type="term" value="P:valyl-tRNA aminoacylation"/>
    <property type="evidence" value="ECO:0007669"/>
    <property type="project" value="InterPro"/>
</dbReference>
<dbReference type="OrthoDB" id="629407at2759"/>
<keyword evidence="15" id="KW-1185">Reference proteome</keyword>
<dbReference type="SUPFAM" id="SSF47323">
    <property type="entry name" value="Anticodon-binding domain of a subclass of class I aminoacyl-tRNA synthetases"/>
    <property type="match status" value="1"/>
</dbReference>
<keyword evidence="4 9" id="KW-0547">Nucleotide-binding</keyword>
<dbReference type="CDD" id="cd07962">
    <property type="entry name" value="Anticodon_Ia_Val"/>
    <property type="match status" value="1"/>
</dbReference>
<dbReference type="Gene3D" id="1.10.287.380">
    <property type="entry name" value="Valyl-tRNA synthetase, C-terminal domain"/>
    <property type="match status" value="1"/>
</dbReference>
<dbReference type="InterPro" id="IPR002303">
    <property type="entry name" value="Valyl-tRNA_ligase"/>
</dbReference>
<dbReference type="PROSITE" id="PS00178">
    <property type="entry name" value="AA_TRNA_LIGASE_I"/>
    <property type="match status" value="1"/>
</dbReference>
<keyword evidence="5 9" id="KW-0067">ATP-binding</keyword>
<keyword evidence="10" id="KW-0175">Coiled coil</keyword>
<evidence type="ECO:0000313" key="15">
    <source>
        <dbReference type="Proteomes" id="UP001055439"/>
    </source>
</evidence>
<dbReference type="InterPro" id="IPR002300">
    <property type="entry name" value="aa-tRNA-synth_Ia"/>
</dbReference>
<organism evidence="14 15">
    <name type="scientific">Musa troglodytarum</name>
    <name type="common">fe'i banana</name>
    <dbReference type="NCBI Taxonomy" id="320322"/>
    <lineage>
        <taxon>Eukaryota</taxon>
        <taxon>Viridiplantae</taxon>
        <taxon>Streptophyta</taxon>
        <taxon>Embryophyta</taxon>
        <taxon>Tracheophyta</taxon>
        <taxon>Spermatophyta</taxon>
        <taxon>Magnoliopsida</taxon>
        <taxon>Liliopsida</taxon>
        <taxon>Zingiberales</taxon>
        <taxon>Musaceae</taxon>
        <taxon>Musa</taxon>
    </lineage>
</organism>
<feature type="compositionally biased region" description="Low complexity" evidence="11">
    <location>
        <begin position="109"/>
        <end position="120"/>
    </location>
</feature>
<evidence type="ECO:0000256" key="1">
    <source>
        <dbReference type="ARBA" id="ARBA00005594"/>
    </source>
</evidence>
<evidence type="ECO:0000256" key="11">
    <source>
        <dbReference type="SAM" id="MobiDB-lite"/>
    </source>
</evidence>
<dbReference type="EC" id="6.1.1.9" evidence="2"/>
<evidence type="ECO:0000256" key="9">
    <source>
        <dbReference type="RuleBase" id="RU363035"/>
    </source>
</evidence>
<feature type="domain" description="Aminoacyl-tRNA synthetase class Ia" evidence="12">
    <location>
        <begin position="259"/>
        <end position="349"/>
    </location>
</feature>
<dbReference type="Gene3D" id="1.10.730.10">
    <property type="entry name" value="Isoleucyl-tRNA Synthetase, Domain 1"/>
    <property type="match status" value="1"/>
</dbReference>
<dbReference type="GO" id="GO:0005829">
    <property type="term" value="C:cytosol"/>
    <property type="evidence" value="ECO:0007669"/>
    <property type="project" value="TreeGrafter"/>
</dbReference>
<protein>
    <recommendedName>
        <fullName evidence="2">valine--tRNA ligase</fullName>
        <ecNumber evidence="2">6.1.1.9</ecNumber>
    </recommendedName>
    <alternativeName>
        <fullName evidence="8">Valyl-tRNA synthetase</fullName>
    </alternativeName>
</protein>
<dbReference type="AlphaFoldDB" id="A0A9E7FWV0"/>
<dbReference type="InterPro" id="IPR014729">
    <property type="entry name" value="Rossmann-like_a/b/a_fold"/>
</dbReference>
<evidence type="ECO:0000259" key="13">
    <source>
        <dbReference type="Pfam" id="PF08264"/>
    </source>
</evidence>
<dbReference type="InterPro" id="IPR037118">
    <property type="entry name" value="Val-tRNA_synth_C_sf"/>
</dbReference>
<dbReference type="Pfam" id="PF08264">
    <property type="entry name" value="Anticodon_1"/>
    <property type="match status" value="1"/>
</dbReference>
<name>A0A9E7FWV0_9LILI</name>
<accession>A0A9E7FWV0</accession>
<dbReference type="InterPro" id="IPR009080">
    <property type="entry name" value="tRNAsynth_Ia_anticodon-bd"/>
</dbReference>
<evidence type="ECO:0000313" key="14">
    <source>
        <dbReference type="EMBL" id="URE01872.1"/>
    </source>
</evidence>